<name>A0ABR0JRW8_9EURO</name>
<dbReference type="Proteomes" id="UP001345691">
    <property type="component" value="Unassembled WGS sequence"/>
</dbReference>
<dbReference type="EMBL" id="JAVRRF010000001">
    <property type="protein sequence ID" value="KAK5068720.1"/>
    <property type="molecule type" value="Genomic_DNA"/>
</dbReference>
<protein>
    <submittedName>
        <fullName evidence="1">Uncharacterized protein</fullName>
    </submittedName>
</protein>
<reference evidence="1 2" key="1">
    <citation type="submission" date="2023-08" db="EMBL/GenBank/DDBJ databases">
        <title>Black Yeasts Isolated from many extreme environments.</title>
        <authorList>
            <person name="Coleine C."/>
            <person name="Stajich J.E."/>
            <person name="Selbmann L."/>
        </authorList>
    </citation>
    <scope>NUCLEOTIDE SEQUENCE [LARGE SCALE GENOMIC DNA]</scope>
    <source>
        <strain evidence="1 2">CCFEE 6328</strain>
    </source>
</reference>
<evidence type="ECO:0000313" key="2">
    <source>
        <dbReference type="Proteomes" id="UP001345691"/>
    </source>
</evidence>
<evidence type="ECO:0000313" key="1">
    <source>
        <dbReference type="EMBL" id="KAK5068720.1"/>
    </source>
</evidence>
<keyword evidence="2" id="KW-1185">Reference proteome</keyword>
<organism evidence="1 2">
    <name type="scientific">Exophiala sideris</name>
    <dbReference type="NCBI Taxonomy" id="1016849"/>
    <lineage>
        <taxon>Eukaryota</taxon>
        <taxon>Fungi</taxon>
        <taxon>Dikarya</taxon>
        <taxon>Ascomycota</taxon>
        <taxon>Pezizomycotina</taxon>
        <taxon>Eurotiomycetes</taxon>
        <taxon>Chaetothyriomycetidae</taxon>
        <taxon>Chaetothyriales</taxon>
        <taxon>Herpotrichiellaceae</taxon>
        <taxon>Exophiala</taxon>
    </lineage>
</organism>
<gene>
    <name evidence="1" type="ORF">LTR69_000841</name>
</gene>
<comment type="caution">
    <text evidence="1">The sequence shown here is derived from an EMBL/GenBank/DDBJ whole genome shotgun (WGS) entry which is preliminary data.</text>
</comment>
<sequence length="84" mass="9576">MGQVLNLTMVKNATYRHLLMRDRFVTPENCTWPCPTWEISLLYLHLDAISVPAWYLFIDLGITTLPAPKTEDTVEGRVGSAVFH</sequence>
<accession>A0ABR0JRW8</accession>
<proteinExistence type="predicted"/>